<evidence type="ECO:0000256" key="6">
    <source>
        <dbReference type="ARBA" id="ARBA00035243"/>
    </source>
</evidence>
<reference evidence="10 11" key="1">
    <citation type="journal article" date="2017" name="ISME J.">
        <title>Potential for microbial H2 and metal transformations associated with novel bacteria and archaea in deep terrestrial subsurface sediments.</title>
        <authorList>
            <person name="Hernsdorf A.W."/>
            <person name="Amano Y."/>
            <person name="Miyakawa K."/>
            <person name="Ise K."/>
            <person name="Suzuki Y."/>
            <person name="Anantharaman K."/>
            <person name="Probst A."/>
            <person name="Burstein D."/>
            <person name="Thomas B.C."/>
            <person name="Banfield J.F."/>
        </authorList>
    </citation>
    <scope>NUCLEOTIDE SEQUENCE [LARGE SCALE GENOMIC DNA]</scope>
    <source>
        <strain evidence="10">HGW-Actinobacteria-3</strain>
    </source>
</reference>
<protein>
    <recommendedName>
        <fullName evidence="6 7">Large ribosomal subunit protein uL3</fullName>
    </recommendedName>
</protein>
<keyword evidence="5 7" id="KW-0687">Ribonucleoprotein</keyword>
<dbReference type="AlphaFoldDB" id="A0A2N3G5W8"/>
<keyword evidence="3 7" id="KW-0694">RNA-binding</keyword>
<comment type="caution">
    <text evidence="10">The sequence shown here is derived from an EMBL/GenBank/DDBJ whole genome shotgun (WGS) entry which is preliminary data.</text>
</comment>
<dbReference type="Gene3D" id="2.40.30.10">
    <property type="entry name" value="Translation factors"/>
    <property type="match status" value="1"/>
</dbReference>
<dbReference type="InterPro" id="IPR009000">
    <property type="entry name" value="Transl_B-barrel_sf"/>
</dbReference>
<dbReference type="EMBL" id="PHEX01000031">
    <property type="protein sequence ID" value="PKQ28110.1"/>
    <property type="molecule type" value="Genomic_DNA"/>
</dbReference>
<name>A0A2N3G5W8_9ACTN</name>
<evidence type="ECO:0000256" key="5">
    <source>
        <dbReference type="ARBA" id="ARBA00023274"/>
    </source>
</evidence>
<dbReference type="Pfam" id="PF00297">
    <property type="entry name" value="Ribosomal_L3"/>
    <property type="match status" value="1"/>
</dbReference>
<evidence type="ECO:0000256" key="3">
    <source>
        <dbReference type="ARBA" id="ARBA00022884"/>
    </source>
</evidence>
<comment type="subunit">
    <text evidence="7 9">Part of the 50S ribosomal subunit. Forms a cluster with proteins L14 and L19.</text>
</comment>
<proteinExistence type="inferred from homology"/>
<dbReference type="InterPro" id="IPR019926">
    <property type="entry name" value="Ribosomal_uL3_CS"/>
</dbReference>
<dbReference type="InterPro" id="IPR019927">
    <property type="entry name" value="Ribosomal_uL3_bac/org-type"/>
</dbReference>
<dbReference type="NCBIfam" id="TIGR03625">
    <property type="entry name" value="L3_bact"/>
    <property type="match status" value="1"/>
</dbReference>
<dbReference type="GO" id="GO:0019843">
    <property type="term" value="F:rRNA binding"/>
    <property type="evidence" value="ECO:0007669"/>
    <property type="project" value="UniProtKB-UniRule"/>
</dbReference>
<organism evidence="10 11">
    <name type="scientific">Candidatus Anoxymicrobium japonicum</name>
    <dbReference type="NCBI Taxonomy" id="2013648"/>
    <lineage>
        <taxon>Bacteria</taxon>
        <taxon>Bacillati</taxon>
        <taxon>Actinomycetota</taxon>
        <taxon>Candidatus Geothermincolia</taxon>
        <taxon>Candidatus Geothermincolales</taxon>
        <taxon>Candidatus Anoxymicrobiaceae</taxon>
        <taxon>Candidatus Anoxymicrobium</taxon>
    </lineage>
</organism>
<evidence type="ECO:0000256" key="4">
    <source>
        <dbReference type="ARBA" id="ARBA00022980"/>
    </source>
</evidence>
<dbReference type="FunFam" id="2.40.30.10:FF:000004">
    <property type="entry name" value="50S ribosomal protein L3"/>
    <property type="match status" value="1"/>
</dbReference>
<accession>A0A2N3G5W8</accession>
<comment type="similarity">
    <text evidence="1 7 8">Belongs to the universal ribosomal protein uL3 family.</text>
</comment>
<evidence type="ECO:0000256" key="8">
    <source>
        <dbReference type="RuleBase" id="RU003905"/>
    </source>
</evidence>
<dbReference type="HAMAP" id="MF_01325_B">
    <property type="entry name" value="Ribosomal_uL3_B"/>
    <property type="match status" value="1"/>
</dbReference>
<dbReference type="PROSITE" id="PS00474">
    <property type="entry name" value="RIBOSOMAL_L3"/>
    <property type="match status" value="1"/>
</dbReference>
<evidence type="ECO:0000256" key="9">
    <source>
        <dbReference type="RuleBase" id="RU003906"/>
    </source>
</evidence>
<evidence type="ECO:0000313" key="11">
    <source>
        <dbReference type="Proteomes" id="UP000233654"/>
    </source>
</evidence>
<dbReference type="GO" id="GO:0003735">
    <property type="term" value="F:structural constituent of ribosome"/>
    <property type="evidence" value="ECO:0007669"/>
    <property type="project" value="UniProtKB-UniRule"/>
</dbReference>
<evidence type="ECO:0000256" key="1">
    <source>
        <dbReference type="ARBA" id="ARBA00006540"/>
    </source>
</evidence>
<keyword evidence="4 7" id="KW-0689">Ribosomal protein</keyword>
<dbReference type="SUPFAM" id="SSF50447">
    <property type="entry name" value="Translation proteins"/>
    <property type="match status" value="1"/>
</dbReference>
<dbReference type="GO" id="GO:0022625">
    <property type="term" value="C:cytosolic large ribosomal subunit"/>
    <property type="evidence" value="ECO:0007669"/>
    <property type="project" value="TreeGrafter"/>
</dbReference>
<dbReference type="GO" id="GO:0006412">
    <property type="term" value="P:translation"/>
    <property type="evidence" value="ECO:0007669"/>
    <property type="project" value="UniProtKB-UniRule"/>
</dbReference>
<dbReference type="Proteomes" id="UP000233654">
    <property type="component" value="Unassembled WGS sequence"/>
</dbReference>
<evidence type="ECO:0000313" key="10">
    <source>
        <dbReference type="EMBL" id="PKQ28110.1"/>
    </source>
</evidence>
<keyword evidence="2 7" id="KW-0699">rRNA-binding</keyword>
<evidence type="ECO:0000256" key="2">
    <source>
        <dbReference type="ARBA" id="ARBA00022730"/>
    </source>
</evidence>
<evidence type="ECO:0000256" key="7">
    <source>
        <dbReference type="HAMAP-Rule" id="MF_01325"/>
    </source>
</evidence>
<dbReference type="InterPro" id="IPR000597">
    <property type="entry name" value="Ribosomal_uL3"/>
</dbReference>
<comment type="function">
    <text evidence="7 9">One of the primary rRNA binding proteins, it binds directly near the 3'-end of the 23S rRNA, where it nucleates assembly of the 50S subunit.</text>
</comment>
<dbReference type="PANTHER" id="PTHR11229:SF16">
    <property type="entry name" value="LARGE RIBOSOMAL SUBUNIT PROTEIN UL3C"/>
    <property type="match status" value="1"/>
</dbReference>
<dbReference type="PANTHER" id="PTHR11229">
    <property type="entry name" value="50S RIBOSOMAL PROTEIN L3"/>
    <property type="match status" value="1"/>
</dbReference>
<dbReference type="FunFam" id="3.30.160.810:FF:000001">
    <property type="entry name" value="50S ribosomal protein L3"/>
    <property type="match status" value="1"/>
</dbReference>
<dbReference type="Gene3D" id="3.30.160.810">
    <property type="match status" value="1"/>
</dbReference>
<gene>
    <name evidence="7" type="primary">rplC</name>
    <name evidence="10" type="ORF">CVT63_04300</name>
</gene>
<sequence>MNKAIIGEKLGMTQLFKDDLLVPVTVLRVGPCVVTQLKSKEKDGYEAVQVGFGEIPHEKVERKINMPMRGHFNKAKVPPQRFLAELPLDPKAYKVGARFAVEFKEGDHADVTSVSKGKGFAGVVKRYGFAGGPASHGSRFHRAPGSIGQCASPSKVFKGKKLPGRMGGEKVTVLNLQVVEVDSEKGLMMVKGAVPGVRGGIVLVRESVKAGGGKGKR</sequence>